<dbReference type="Proteomes" id="UP000255467">
    <property type="component" value="Unassembled WGS sequence"/>
</dbReference>
<dbReference type="Gene3D" id="3.30.300.30">
    <property type="match status" value="1"/>
</dbReference>
<dbReference type="RefSeq" id="WP_051037397.1">
    <property type="nucleotide sequence ID" value="NZ_UGRY01000002.1"/>
</dbReference>
<organism evidence="3 4">
    <name type="scientific">Nocardia otitidiscaviarum</name>
    <dbReference type="NCBI Taxonomy" id="1823"/>
    <lineage>
        <taxon>Bacteria</taxon>
        <taxon>Bacillati</taxon>
        <taxon>Actinomycetota</taxon>
        <taxon>Actinomycetes</taxon>
        <taxon>Mycobacteriales</taxon>
        <taxon>Nocardiaceae</taxon>
        <taxon>Nocardia</taxon>
    </lineage>
</organism>
<feature type="domain" description="AMP-dependent synthetase/ligase" evidence="1">
    <location>
        <begin position="25"/>
        <end position="386"/>
    </location>
</feature>
<sequence>MTAIDPDTRLRMPVHNGHSLLAGLRRHKRNPVVTLGDTVLTGADVLDAISRYVAAFEANGVSTGTPVGILALNRPEVLFTIAAGQVRGQRRTALHPIGGLDDHAYVLADAGITTLILDPVPAFVQRARALVDRVPNLTKVLVLGPVPDELADVGVDFLAEVEKFEPEPIEATELRPDDVISVSYTGGTTGKPKGVVGTALTMATMTQIQLSEWEWPKRPKFLICTPLSHAGAAFFVPVVLLGGECIVLPRFDAGEVLKAIEEHRISATMLVPSMIYALLDHPDVKTRDLSSLETVYYGASAIDPNRLTQAIERFGPIFAQYFGQSEAPMAISYLAKDEHDKARLSSCGRPSVALRVALIDDKGEVVPQGEVGEICVSGPLLAAGYLNLPEVTAETFKNGWLHTGDLAREDEDGFLHIVGRSKDMVVTGGFNVFPREVEDVVSEHPAVLDVAVVGVPDPQWGEAVTAVVVLDAATAADTAAVDTVTAEIQATVKQRKGSVQVPKNVVVIDKLPLTGLGKPDKKAVRVIAQERLGIS</sequence>
<evidence type="ECO:0000259" key="2">
    <source>
        <dbReference type="Pfam" id="PF13193"/>
    </source>
</evidence>
<dbReference type="OrthoDB" id="9803968at2"/>
<dbReference type="Gene3D" id="3.40.50.12780">
    <property type="entry name" value="N-terminal domain of ligase-like"/>
    <property type="match status" value="1"/>
</dbReference>
<dbReference type="InterPro" id="IPR042099">
    <property type="entry name" value="ANL_N_sf"/>
</dbReference>
<dbReference type="InterPro" id="IPR020845">
    <property type="entry name" value="AMP-binding_CS"/>
</dbReference>
<keyword evidence="3" id="KW-0436">Ligase</keyword>
<name>A0A378YV63_9NOCA</name>
<dbReference type="SUPFAM" id="SSF56801">
    <property type="entry name" value="Acetyl-CoA synthetase-like"/>
    <property type="match status" value="1"/>
</dbReference>
<dbReference type="Pfam" id="PF00501">
    <property type="entry name" value="AMP-binding"/>
    <property type="match status" value="1"/>
</dbReference>
<dbReference type="Pfam" id="PF13193">
    <property type="entry name" value="AMP-binding_C"/>
    <property type="match status" value="1"/>
</dbReference>
<gene>
    <name evidence="3" type="primary">fadD_8</name>
    <name evidence="3" type="ORF">NCTC1934_04578</name>
</gene>
<dbReference type="EMBL" id="UGRY01000002">
    <property type="protein sequence ID" value="SUA81042.1"/>
    <property type="molecule type" value="Genomic_DNA"/>
</dbReference>
<evidence type="ECO:0000313" key="4">
    <source>
        <dbReference type="Proteomes" id="UP000255467"/>
    </source>
</evidence>
<dbReference type="InterPro" id="IPR025110">
    <property type="entry name" value="AMP-bd_C"/>
</dbReference>
<dbReference type="PANTHER" id="PTHR43767">
    <property type="entry name" value="LONG-CHAIN-FATTY-ACID--COA LIGASE"/>
    <property type="match status" value="1"/>
</dbReference>
<protein>
    <submittedName>
        <fullName evidence="3">Long-chain-fatty-acid--CoA ligase</fullName>
        <ecNumber evidence="3">6.2.1.3</ecNumber>
    </submittedName>
</protein>
<feature type="domain" description="AMP-binding enzyme C-terminal" evidence="2">
    <location>
        <begin position="436"/>
        <end position="518"/>
    </location>
</feature>
<dbReference type="EC" id="6.2.1.3" evidence="3"/>
<accession>A0A378YV63</accession>
<evidence type="ECO:0000259" key="1">
    <source>
        <dbReference type="Pfam" id="PF00501"/>
    </source>
</evidence>
<keyword evidence="4" id="KW-1185">Reference proteome</keyword>
<dbReference type="InterPro" id="IPR045851">
    <property type="entry name" value="AMP-bd_C_sf"/>
</dbReference>
<dbReference type="InterPro" id="IPR050237">
    <property type="entry name" value="ATP-dep_AMP-bd_enzyme"/>
</dbReference>
<dbReference type="PANTHER" id="PTHR43767:SF7">
    <property type="entry name" value="MEDIUM_LONG-CHAIN-FATTY-ACID--COA LIGASE FADD8"/>
    <property type="match status" value="1"/>
</dbReference>
<dbReference type="InterPro" id="IPR000873">
    <property type="entry name" value="AMP-dep_synth/lig_dom"/>
</dbReference>
<reference evidence="3 4" key="1">
    <citation type="submission" date="2018-06" db="EMBL/GenBank/DDBJ databases">
        <authorList>
            <consortium name="Pathogen Informatics"/>
            <person name="Doyle S."/>
        </authorList>
    </citation>
    <scope>NUCLEOTIDE SEQUENCE [LARGE SCALE GENOMIC DNA]</scope>
    <source>
        <strain evidence="3 4">NCTC1934</strain>
    </source>
</reference>
<dbReference type="NCBIfam" id="NF004838">
    <property type="entry name" value="PRK06188.1"/>
    <property type="match status" value="1"/>
</dbReference>
<evidence type="ECO:0000313" key="3">
    <source>
        <dbReference type="EMBL" id="SUA81042.1"/>
    </source>
</evidence>
<proteinExistence type="predicted"/>
<dbReference type="STRING" id="1406858.GCA_000710895_06650"/>
<dbReference type="AlphaFoldDB" id="A0A378YV63"/>
<dbReference type="GO" id="GO:0004467">
    <property type="term" value="F:long-chain fatty acid-CoA ligase activity"/>
    <property type="evidence" value="ECO:0007669"/>
    <property type="project" value="UniProtKB-EC"/>
</dbReference>
<dbReference type="PROSITE" id="PS00455">
    <property type="entry name" value="AMP_BINDING"/>
    <property type="match status" value="1"/>
</dbReference>